<dbReference type="InterPro" id="IPR036774">
    <property type="entry name" value="ERV/ALR_sulphydryl_oxid_sf"/>
</dbReference>
<dbReference type="GO" id="GO:0016971">
    <property type="term" value="F:flavin-dependent sulfhydryl oxidase activity"/>
    <property type="evidence" value="ECO:0007669"/>
    <property type="project" value="InterPro"/>
</dbReference>
<keyword evidence="8" id="KW-0325">Glycoprotein</keyword>
<dbReference type="Gene3D" id="1.20.120.1960">
    <property type="entry name" value="QSOX sulfhydryl oxidase domain"/>
    <property type="match status" value="2"/>
</dbReference>
<evidence type="ECO:0000256" key="4">
    <source>
        <dbReference type="ARBA" id="ARBA00022729"/>
    </source>
</evidence>
<dbReference type="EC" id="1.8.3.2" evidence="10"/>
<dbReference type="Gene3D" id="1.20.120.310">
    <property type="entry name" value="ERV/ALR sulfhydryl oxidase domain"/>
    <property type="match status" value="3"/>
</dbReference>
<dbReference type="InterPro" id="IPR013766">
    <property type="entry name" value="Thioredoxin_domain"/>
</dbReference>
<dbReference type="GO" id="GO:0005615">
    <property type="term" value="C:extracellular space"/>
    <property type="evidence" value="ECO:0007669"/>
    <property type="project" value="TreeGrafter"/>
</dbReference>
<dbReference type="SUPFAM" id="SSF69000">
    <property type="entry name" value="FAD-dependent thiol oxidase"/>
    <property type="match status" value="3"/>
</dbReference>
<dbReference type="InterPro" id="IPR017905">
    <property type="entry name" value="ERV/ALR_sulphydryl_oxidase"/>
</dbReference>
<sequence length="1113" mass="127651">MSALGGHQRTTNTLSENELRVPALGKLVVFSNLVGYHHGFEITNLELTSIVEDLVGLLSFAEHRSLNFDVVLHNETLSNLWPDDEKIQYIVLVYQPSRSFLGLETALDMLPHKEVRVRIVEDDHILMDLTAGKKLSIFERNGKQHSFETARHSVKAYVHLLQKFLKDEGYPSTPSHQPIVWAEGADSYQLEQKEIEQYVLRAPVRIYRADLERALYKLLHIEIPKEQNLEGDSLVALKNFMMVLAKVNPLNRKGKMMLIAMHKWLEHKNHLTGEEFLLRVYTLELAPSLVFGGRHYVGCVPSKPFLREYPCSLWILFHYLTVEGANLSEPFQPGFVAKAIKGFIQHFFFECPSCAEEFLSIAKPLDVKSHDEEILWLWETHNEFNKRLEDDGTLDPEFPKIQFPSKASCRDCKDENEPALGKLVQFMNIFCGDCRRFVPVYKKLGVDLQKWNRVLRIYAVDCAQEVNVKPQNSKIGIKTVLDLLPYPDVAVRILDDTQLFSQFGLEPAAQKIALLDRSGKPKCVLLALFGFAKFFFGCSECAMHFQAMAKRRKIGQVKSHDEEILWLWAAHNEVNKRLAGDPTEDPKFPKKQFPQCKHCRACRCCLVFQKALKAPALGKLVQYLNIFCGHCRRFVPIYKKLAIDLQKWNRILRIFAVDCAQEDNVSVCRDFEIKSTPTLRYYHSNFVKSRHGLGTNLPIESSKKIVDLLVKHLAKNDYTGTKELKPIFAPVQKNETAKSIFGRFNSKLLYILLVFQPQNSQIGILTLLDLLPYPDVAVRILNDAQLFTQFGLKPSARNIALLDRTGKEHPLRPTEESSSAYVESVAKFLEQNKHTRIPKLPTTIAPKEVLPQGMDAIILKKVLASPPVVYQADLEQALHQLLHIEIPKAPLIKGEKFLALYRLIQLFNRFNPLNQDGRKLLFRLESHLKTIKKIKGAELANKVTEIEKSLGKVFKIFRYVGCIGSKPLMRGITCSFWTLFHHLTVMSAQNPKVFKPGFVIFALFGFAKYFFGCTECAKHFQQMAKRRNVESVRSHDEEILWLWAAHNEVNNRLAGDATEDPKFPKVQFPLRKHCPACHKKPNGWNTAEVLKYLKRIYSIKRVSFYGLPTLRRT</sequence>
<dbReference type="SUPFAM" id="SSF52833">
    <property type="entry name" value="Thioredoxin-like"/>
    <property type="match status" value="1"/>
</dbReference>
<dbReference type="Proteomes" id="UP001059596">
    <property type="component" value="Chromosome 3R"/>
</dbReference>
<evidence type="ECO:0000313" key="13">
    <source>
        <dbReference type="EMBL" id="KAI8046632.1"/>
    </source>
</evidence>
<keyword evidence="6 10" id="KW-0560">Oxidoreductase</keyword>
<evidence type="ECO:0000256" key="9">
    <source>
        <dbReference type="ARBA" id="ARBA00048864"/>
    </source>
</evidence>
<dbReference type="Pfam" id="PF04777">
    <property type="entry name" value="Evr1_Alr"/>
    <property type="match status" value="3"/>
</dbReference>
<evidence type="ECO:0000256" key="2">
    <source>
        <dbReference type="ARBA" id="ARBA00006041"/>
    </source>
</evidence>
<feature type="domain" description="ERV/ALR sulfhydryl oxidase" evidence="11">
    <location>
        <begin position="965"/>
        <end position="1067"/>
    </location>
</feature>
<evidence type="ECO:0000259" key="11">
    <source>
        <dbReference type="PROSITE" id="PS51324"/>
    </source>
</evidence>
<keyword evidence="14" id="KW-1185">Reference proteome</keyword>
<dbReference type="FunFam" id="1.20.120.310:FF:000001">
    <property type="entry name" value="Sulfhydryl oxidase"/>
    <property type="match status" value="1"/>
</dbReference>
<evidence type="ECO:0000256" key="7">
    <source>
        <dbReference type="ARBA" id="ARBA00023157"/>
    </source>
</evidence>
<keyword evidence="3 10" id="KW-0285">Flavoprotein</keyword>
<evidence type="ECO:0000313" key="14">
    <source>
        <dbReference type="Proteomes" id="UP001059596"/>
    </source>
</evidence>
<dbReference type="AlphaFoldDB" id="A0A9P9Z0R8"/>
<dbReference type="PANTHER" id="PTHR22897:SF8">
    <property type="entry name" value="SULFHYDRYL OXIDASE"/>
    <property type="match status" value="1"/>
</dbReference>
<proteinExistence type="inferred from homology"/>
<dbReference type="GO" id="GO:0000139">
    <property type="term" value="C:Golgi membrane"/>
    <property type="evidence" value="ECO:0007669"/>
    <property type="project" value="TreeGrafter"/>
</dbReference>
<comment type="similarity">
    <text evidence="2">Belongs to the quiescin-sulfhydryl oxidase (QSOX) family.</text>
</comment>
<keyword evidence="4" id="KW-0732">Signal</keyword>
<dbReference type="Pfam" id="PF00085">
    <property type="entry name" value="Thioredoxin"/>
    <property type="match status" value="1"/>
</dbReference>
<evidence type="ECO:0000256" key="10">
    <source>
        <dbReference type="RuleBase" id="RU371123"/>
    </source>
</evidence>
<evidence type="ECO:0000256" key="8">
    <source>
        <dbReference type="ARBA" id="ARBA00023180"/>
    </source>
</evidence>
<dbReference type="InterPro" id="IPR042568">
    <property type="entry name" value="QSOX_FAD-bd_sf"/>
</dbReference>
<dbReference type="InterPro" id="IPR040986">
    <property type="entry name" value="QSOX_FAD-bd_dom"/>
</dbReference>
<dbReference type="Gene3D" id="3.40.30.10">
    <property type="entry name" value="Glutaredoxin"/>
    <property type="match status" value="3"/>
</dbReference>
<comment type="cofactor">
    <cofactor evidence="1 10">
        <name>FAD</name>
        <dbReference type="ChEBI" id="CHEBI:57692"/>
    </cofactor>
</comment>
<evidence type="ECO:0000256" key="5">
    <source>
        <dbReference type="ARBA" id="ARBA00022827"/>
    </source>
</evidence>
<reference evidence="13" key="1">
    <citation type="journal article" date="2023" name="Genome Biol. Evol.">
        <title>Long-read-based Genome Assembly of Drosophila gunungcola Reveals Fewer Chemosensory Genes in Flower-breeding Species.</title>
        <authorList>
            <person name="Negi A."/>
            <person name="Liao B.Y."/>
            <person name="Yeh S.D."/>
        </authorList>
    </citation>
    <scope>NUCLEOTIDE SEQUENCE</scope>
    <source>
        <strain evidence="13">Sukarami</strain>
    </source>
</reference>
<organism evidence="13 14">
    <name type="scientific">Drosophila gunungcola</name>
    <name type="common">fruit fly</name>
    <dbReference type="NCBI Taxonomy" id="103775"/>
    <lineage>
        <taxon>Eukaryota</taxon>
        <taxon>Metazoa</taxon>
        <taxon>Ecdysozoa</taxon>
        <taxon>Arthropoda</taxon>
        <taxon>Hexapoda</taxon>
        <taxon>Insecta</taxon>
        <taxon>Pterygota</taxon>
        <taxon>Neoptera</taxon>
        <taxon>Endopterygota</taxon>
        <taxon>Diptera</taxon>
        <taxon>Brachycera</taxon>
        <taxon>Muscomorpha</taxon>
        <taxon>Ephydroidea</taxon>
        <taxon>Drosophilidae</taxon>
        <taxon>Drosophila</taxon>
        <taxon>Sophophora</taxon>
    </lineage>
</organism>
<dbReference type="EMBL" id="JAMKOV010000001">
    <property type="protein sequence ID" value="KAI8046632.1"/>
    <property type="molecule type" value="Genomic_DNA"/>
</dbReference>
<dbReference type="InterPro" id="IPR036249">
    <property type="entry name" value="Thioredoxin-like_sf"/>
</dbReference>
<dbReference type="Pfam" id="PF18371">
    <property type="entry name" value="FAD_SOX"/>
    <property type="match status" value="2"/>
</dbReference>
<comment type="catalytic activity">
    <reaction evidence="9 10">
        <text>2 R'C(R)SH + O2 = R'C(R)S-S(R)CR' + H2O2</text>
        <dbReference type="Rhea" id="RHEA:17357"/>
        <dbReference type="ChEBI" id="CHEBI:15379"/>
        <dbReference type="ChEBI" id="CHEBI:16240"/>
        <dbReference type="ChEBI" id="CHEBI:16520"/>
        <dbReference type="ChEBI" id="CHEBI:17412"/>
        <dbReference type="EC" id="1.8.3.2"/>
    </reaction>
</comment>
<name>A0A9P9Z0R8_9MUSC</name>
<evidence type="ECO:0000256" key="6">
    <source>
        <dbReference type="ARBA" id="ARBA00023002"/>
    </source>
</evidence>
<gene>
    <name evidence="13" type="ORF">M5D96_002845</name>
</gene>
<dbReference type="PANTHER" id="PTHR22897">
    <property type="entry name" value="QUIESCIN Q6-RELATED SULFHYDRYL OXIDASE"/>
    <property type="match status" value="1"/>
</dbReference>
<dbReference type="GO" id="GO:0006457">
    <property type="term" value="P:protein folding"/>
    <property type="evidence" value="ECO:0007669"/>
    <property type="project" value="TreeGrafter"/>
</dbReference>
<feature type="domain" description="ERV/ALR sulfhydryl oxidase" evidence="11">
    <location>
        <begin position="302"/>
        <end position="402"/>
    </location>
</feature>
<feature type="domain" description="ERV/ALR sulfhydryl oxidase" evidence="11">
    <location>
        <begin position="479"/>
        <end position="593"/>
    </location>
</feature>
<evidence type="ECO:0000256" key="1">
    <source>
        <dbReference type="ARBA" id="ARBA00001974"/>
    </source>
</evidence>
<keyword evidence="7" id="KW-1015">Disulfide bond</keyword>
<dbReference type="InterPro" id="IPR039798">
    <property type="entry name" value="Sulfhydryl_oxidase"/>
</dbReference>
<protein>
    <recommendedName>
        <fullName evidence="10">Sulfhydryl oxidase</fullName>
        <ecNumber evidence="10">1.8.3.2</ecNumber>
    </recommendedName>
</protein>
<feature type="domain" description="Thioredoxin" evidence="12">
    <location>
        <begin position="577"/>
        <end position="711"/>
    </location>
</feature>
<comment type="caution">
    <text evidence="13">The sequence shown here is derived from an EMBL/GenBank/DDBJ whole genome shotgun (WGS) entry which is preliminary data.</text>
</comment>
<dbReference type="PROSITE" id="PS51324">
    <property type="entry name" value="ERV_ALR"/>
    <property type="match status" value="3"/>
</dbReference>
<keyword evidence="5 10" id="KW-0274">FAD</keyword>
<dbReference type="GO" id="GO:0003756">
    <property type="term" value="F:protein disulfide isomerase activity"/>
    <property type="evidence" value="ECO:0007669"/>
    <property type="project" value="TreeGrafter"/>
</dbReference>
<accession>A0A9P9Z0R8</accession>
<evidence type="ECO:0000256" key="3">
    <source>
        <dbReference type="ARBA" id="ARBA00022630"/>
    </source>
</evidence>
<dbReference type="PROSITE" id="PS51352">
    <property type="entry name" value="THIOREDOXIN_2"/>
    <property type="match status" value="1"/>
</dbReference>
<evidence type="ECO:0000259" key="12">
    <source>
        <dbReference type="PROSITE" id="PS51352"/>
    </source>
</evidence>